<feature type="region of interest" description="Disordered" evidence="17">
    <location>
        <begin position="657"/>
        <end position="680"/>
    </location>
</feature>
<feature type="binding site" evidence="15">
    <location>
        <position position="1042"/>
    </location>
    <ligand>
        <name>Mg(2+)</name>
        <dbReference type="ChEBI" id="CHEBI:18420"/>
    </ligand>
</feature>
<evidence type="ECO:0000256" key="14">
    <source>
        <dbReference type="ARBA" id="ARBA00048988"/>
    </source>
</evidence>
<feature type="region of interest" description="Disordered" evidence="17">
    <location>
        <begin position="815"/>
        <end position="894"/>
    </location>
</feature>
<keyword evidence="7 15" id="KW-0269">Exonuclease</keyword>
<keyword evidence="3 15" id="KW-0547">Nucleotide-binding</keyword>
<evidence type="ECO:0000256" key="11">
    <source>
        <dbReference type="ARBA" id="ARBA00023204"/>
    </source>
</evidence>
<dbReference type="InterPro" id="IPR011604">
    <property type="entry name" value="PDDEXK-like_dom_sf"/>
</dbReference>
<keyword evidence="12 15" id="KW-0413">Isomerase</keyword>
<evidence type="ECO:0000256" key="12">
    <source>
        <dbReference type="ARBA" id="ARBA00023235"/>
    </source>
</evidence>
<dbReference type="GO" id="GO:0005524">
    <property type="term" value="F:ATP binding"/>
    <property type="evidence" value="ECO:0007669"/>
    <property type="project" value="UniProtKB-UniRule"/>
</dbReference>
<dbReference type="Gene3D" id="3.40.50.300">
    <property type="entry name" value="P-loop containing nucleotide triphosphate hydrolases"/>
    <property type="match status" value="3"/>
</dbReference>
<dbReference type="Gene3D" id="1.10.3170.10">
    <property type="entry name" value="Recbcd, chain B, domain 2"/>
    <property type="match status" value="1"/>
</dbReference>
<evidence type="ECO:0000256" key="8">
    <source>
        <dbReference type="ARBA" id="ARBA00022840"/>
    </source>
</evidence>
<feature type="binding site" evidence="16">
    <location>
        <begin position="25"/>
        <end position="32"/>
    </location>
    <ligand>
        <name>ATP</name>
        <dbReference type="ChEBI" id="CHEBI:30616"/>
    </ligand>
</feature>
<dbReference type="GO" id="GO:0005829">
    <property type="term" value="C:cytosol"/>
    <property type="evidence" value="ECO:0007669"/>
    <property type="project" value="TreeGrafter"/>
</dbReference>
<comment type="catalytic activity">
    <reaction evidence="13 15">
        <text>Couples ATP hydrolysis with the unwinding of duplex DNA by translocating in the 3'-5' direction.</text>
        <dbReference type="EC" id="5.6.2.4"/>
    </reaction>
</comment>
<comment type="subunit">
    <text evidence="15">Heterotrimer of RecB, RecC and RecD. All subunits contribute to DNA-binding. Interacts with RecA.</text>
</comment>
<evidence type="ECO:0000313" key="20">
    <source>
        <dbReference type="EMBL" id="OSY42848.1"/>
    </source>
</evidence>
<feature type="compositionally biased region" description="Low complexity" evidence="17">
    <location>
        <begin position="861"/>
        <end position="872"/>
    </location>
</feature>
<dbReference type="InterPro" id="IPR011335">
    <property type="entry name" value="Restrct_endonuc-II-like"/>
</dbReference>
<dbReference type="InterPro" id="IPR004586">
    <property type="entry name" value="RecB"/>
</dbReference>
<comment type="catalytic activity">
    <reaction evidence="15">
        <text>Exonucleolytic cleavage (in the presence of ATP) in either 5'- to 3'- or 3'- to 5'-direction to yield 5'-phosphooligonucleotides.</text>
        <dbReference type="EC" id="3.1.11.5"/>
    </reaction>
</comment>
<dbReference type="PANTHER" id="PTHR11070">
    <property type="entry name" value="UVRD / RECB / PCRA DNA HELICASE FAMILY MEMBER"/>
    <property type="match status" value="1"/>
</dbReference>
<comment type="caution">
    <text evidence="20">The sequence shown here is derived from an EMBL/GenBank/DDBJ whole genome shotgun (WGS) entry which is preliminary data.</text>
</comment>
<evidence type="ECO:0000256" key="6">
    <source>
        <dbReference type="ARBA" id="ARBA00022806"/>
    </source>
</evidence>
<comment type="catalytic activity">
    <reaction evidence="14 15">
        <text>ATP + H2O = ADP + phosphate + H(+)</text>
        <dbReference type="Rhea" id="RHEA:13065"/>
        <dbReference type="ChEBI" id="CHEBI:15377"/>
        <dbReference type="ChEBI" id="CHEBI:15378"/>
        <dbReference type="ChEBI" id="CHEBI:30616"/>
        <dbReference type="ChEBI" id="CHEBI:43474"/>
        <dbReference type="ChEBI" id="CHEBI:456216"/>
        <dbReference type="EC" id="5.6.2.4"/>
    </reaction>
</comment>
<keyword evidence="10 15" id="KW-0238">DNA-binding</keyword>
<evidence type="ECO:0000313" key="21">
    <source>
        <dbReference type="Proteomes" id="UP000194360"/>
    </source>
</evidence>
<dbReference type="GO" id="GO:0000287">
    <property type="term" value="F:magnesium ion binding"/>
    <property type="evidence" value="ECO:0007669"/>
    <property type="project" value="UniProtKB-UniRule"/>
</dbReference>
<dbReference type="InterPro" id="IPR027417">
    <property type="entry name" value="P-loop_NTPase"/>
</dbReference>
<dbReference type="InterPro" id="IPR014017">
    <property type="entry name" value="DNA_helicase_UvrD-like_C"/>
</dbReference>
<comment type="function">
    <text evidence="15">A helicase/nuclease that prepares dsDNA breaks (DSB) for recombinational DNA repair. Binds to DSBs and unwinds DNA via a highly rapid and processive ATP-dependent bidirectional helicase activity. Unwinds dsDNA until it encounters a Chi (crossover hotspot instigator) sequence from the 3' direction. Cuts ssDNA a few nucleotides 3' to the Chi site. The properties and activities of the enzyme are changed at Chi. The Chi-altered holoenzyme produces a long 3'-ssDNA overhang and facilitates RecA-binding to the ssDNA for homologous DNA recombination and repair. Holoenzyme degrades any linearized DNA that is unable to undergo homologous recombination. In the holoenzyme this subunit contributes ATPase, 3'-5' helicase, exonuclease activity and loads RecA onto ssDNA.</text>
</comment>
<evidence type="ECO:0000259" key="18">
    <source>
        <dbReference type="PROSITE" id="PS51198"/>
    </source>
</evidence>
<keyword evidence="9 15" id="KW-0460">Magnesium</keyword>
<comment type="miscellaneous">
    <text evidence="15">In the RecBCD complex, RecB has a slow 3'-5' helicase, an exonuclease activity and loads RecA onto ssDNA, RecD has a fast 5'-3' helicase activity, while RecC stimulates the ATPase and processivity of the RecB helicase and contributes to recognition of the Chi site.</text>
</comment>
<keyword evidence="4 15" id="KW-0227">DNA damage</keyword>
<dbReference type="PANTHER" id="PTHR11070:SF23">
    <property type="entry name" value="RECBCD ENZYME SUBUNIT RECB"/>
    <property type="match status" value="1"/>
</dbReference>
<feature type="active site" description="For nuclease activity" evidence="15">
    <location>
        <position position="1055"/>
    </location>
</feature>
<dbReference type="SUPFAM" id="SSF52540">
    <property type="entry name" value="P-loop containing nucleoside triphosphate hydrolases"/>
    <property type="match status" value="1"/>
</dbReference>
<feature type="region of interest" description="DNA-binding and helicase activity, interacts with RecC" evidence="15">
    <location>
        <begin position="1"/>
        <end position="771"/>
    </location>
</feature>
<evidence type="ECO:0000256" key="7">
    <source>
        <dbReference type="ARBA" id="ARBA00022839"/>
    </source>
</evidence>
<dbReference type="EMBL" id="MIGB01000004">
    <property type="protein sequence ID" value="OSY42848.1"/>
    <property type="molecule type" value="Genomic_DNA"/>
</dbReference>
<dbReference type="GO" id="GO:0000724">
    <property type="term" value="P:double-strand break repair via homologous recombination"/>
    <property type="evidence" value="ECO:0007669"/>
    <property type="project" value="UniProtKB-UniRule"/>
</dbReference>
<dbReference type="RefSeq" id="WP_232021555.1">
    <property type="nucleotide sequence ID" value="NZ_AP018920.1"/>
</dbReference>
<evidence type="ECO:0000256" key="13">
    <source>
        <dbReference type="ARBA" id="ARBA00034617"/>
    </source>
</evidence>
<evidence type="ECO:0000256" key="5">
    <source>
        <dbReference type="ARBA" id="ARBA00022801"/>
    </source>
</evidence>
<protein>
    <recommendedName>
        <fullName evidence="15">RecBCD enzyme subunit RecB</fullName>
        <ecNumber evidence="15">3.1.11.5</ecNumber>
        <ecNumber evidence="15">5.6.2.4</ecNumber>
    </recommendedName>
    <alternativeName>
        <fullName evidence="15">DNA 3'-5' helicase subunit RecB</fullName>
    </alternativeName>
    <alternativeName>
        <fullName evidence="15">Exonuclease V subunit RecB</fullName>
        <shortName evidence="15">ExoV subunit RecB</shortName>
    </alternativeName>
    <alternativeName>
        <fullName evidence="15">Helicase/nuclease RecBCD subunit RecB</fullName>
    </alternativeName>
</protein>
<feature type="domain" description="UvrD-like helicase ATP-binding" evidence="18">
    <location>
        <begin position="4"/>
        <end position="340"/>
    </location>
</feature>
<dbReference type="SUPFAM" id="SSF52980">
    <property type="entry name" value="Restriction endonuclease-like"/>
    <property type="match status" value="1"/>
</dbReference>
<organism evidence="20 21">
    <name type="scientific">Pseudonocardia autotrophica</name>
    <name type="common">Amycolata autotrophica</name>
    <name type="synonym">Nocardia autotrophica</name>
    <dbReference type="NCBI Taxonomy" id="2074"/>
    <lineage>
        <taxon>Bacteria</taxon>
        <taxon>Bacillati</taxon>
        <taxon>Actinomycetota</taxon>
        <taxon>Actinomycetes</taxon>
        <taxon>Pseudonocardiales</taxon>
        <taxon>Pseudonocardiaceae</taxon>
        <taxon>Pseudonocardia</taxon>
    </lineage>
</organism>
<dbReference type="GO" id="GO:0003677">
    <property type="term" value="F:DNA binding"/>
    <property type="evidence" value="ECO:0007669"/>
    <property type="project" value="UniProtKB-UniRule"/>
</dbReference>
<keyword evidence="11 15" id="KW-0234">DNA repair</keyword>
<comment type="domain">
    <text evidence="15">The C-terminal domain has nuclease activity and interacts with RecD. It interacts with RecA, facilitating its loading onto ssDNA.</text>
</comment>
<dbReference type="GO" id="GO:0008854">
    <property type="term" value="F:exodeoxyribonuclease V activity"/>
    <property type="evidence" value="ECO:0007669"/>
    <property type="project" value="UniProtKB-EC"/>
</dbReference>
<evidence type="ECO:0000256" key="9">
    <source>
        <dbReference type="ARBA" id="ARBA00022842"/>
    </source>
</evidence>
<dbReference type="Gene3D" id="3.90.320.10">
    <property type="match status" value="1"/>
</dbReference>
<evidence type="ECO:0000256" key="2">
    <source>
        <dbReference type="ARBA" id="ARBA00022723"/>
    </source>
</evidence>
<feature type="region of interest" description="Nuclease activity, interacts with RecD and RecA" evidence="15">
    <location>
        <begin position="796"/>
        <end position="1171"/>
    </location>
</feature>
<dbReference type="GO" id="GO:0016887">
    <property type="term" value="F:ATP hydrolysis activity"/>
    <property type="evidence" value="ECO:0007669"/>
    <property type="project" value="RHEA"/>
</dbReference>
<dbReference type="GO" id="GO:0009338">
    <property type="term" value="C:exodeoxyribonuclease V complex"/>
    <property type="evidence" value="ECO:0007669"/>
    <property type="project" value="TreeGrafter"/>
</dbReference>
<keyword evidence="6 15" id="KW-0347">Helicase</keyword>
<evidence type="ECO:0000256" key="15">
    <source>
        <dbReference type="HAMAP-Rule" id="MF_01485"/>
    </source>
</evidence>
<dbReference type="Proteomes" id="UP000194360">
    <property type="component" value="Unassembled WGS sequence"/>
</dbReference>
<evidence type="ECO:0000256" key="3">
    <source>
        <dbReference type="ARBA" id="ARBA00022741"/>
    </source>
</evidence>
<dbReference type="EC" id="5.6.2.4" evidence="15"/>
<dbReference type="InterPro" id="IPR014016">
    <property type="entry name" value="UvrD-like_ATP-bd"/>
</dbReference>
<dbReference type="PROSITE" id="PS51217">
    <property type="entry name" value="UVRD_HELICASE_CTER"/>
    <property type="match status" value="1"/>
</dbReference>
<dbReference type="STRING" id="2074.BG845_01089"/>
<dbReference type="AlphaFoldDB" id="A0A1Y2N7G6"/>
<feature type="domain" description="UvrD-like helicase C-terminal" evidence="19">
    <location>
        <begin position="364"/>
        <end position="630"/>
    </location>
</feature>
<dbReference type="CDD" id="cd17932">
    <property type="entry name" value="DEXQc_UvrD"/>
    <property type="match status" value="1"/>
</dbReference>
<evidence type="ECO:0000256" key="10">
    <source>
        <dbReference type="ARBA" id="ARBA00023125"/>
    </source>
</evidence>
<keyword evidence="2 15" id="KW-0479">Metal-binding</keyword>
<dbReference type="HAMAP" id="MF_01485">
    <property type="entry name" value="RecB"/>
    <property type="match status" value="1"/>
</dbReference>
<dbReference type="GO" id="GO:0043138">
    <property type="term" value="F:3'-5' DNA helicase activity"/>
    <property type="evidence" value="ECO:0007669"/>
    <property type="project" value="UniProtKB-UniRule"/>
</dbReference>
<name>A0A1Y2N7G6_PSEAH</name>
<feature type="binding site" evidence="15">
    <location>
        <position position="906"/>
    </location>
    <ligand>
        <name>Mg(2+)</name>
        <dbReference type="ChEBI" id="CHEBI:18420"/>
    </ligand>
</feature>
<evidence type="ECO:0000256" key="4">
    <source>
        <dbReference type="ARBA" id="ARBA00022763"/>
    </source>
</evidence>
<evidence type="ECO:0000256" key="1">
    <source>
        <dbReference type="ARBA" id="ARBA00022722"/>
    </source>
</evidence>
<comment type="similarity">
    <text evidence="15">Belongs to the helicase family. UvrD subfamily.</text>
</comment>
<accession>A0A1Y2N7G6</accession>
<proteinExistence type="inferred from homology"/>
<keyword evidence="5 15" id="KW-0378">Hydrolase</keyword>
<dbReference type="EC" id="3.1.11.5" evidence="15"/>
<keyword evidence="8 15" id="KW-0067">ATP-binding</keyword>
<dbReference type="Pfam" id="PF00580">
    <property type="entry name" value="UvrD-helicase"/>
    <property type="match status" value="1"/>
</dbReference>
<keyword evidence="21" id="KW-1185">Reference proteome</keyword>
<evidence type="ECO:0000256" key="17">
    <source>
        <dbReference type="SAM" id="MobiDB-lite"/>
    </source>
</evidence>
<dbReference type="Pfam" id="PF13361">
    <property type="entry name" value="UvrD_C"/>
    <property type="match status" value="1"/>
</dbReference>
<dbReference type="PROSITE" id="PS51198">
    <property type="entry name" value="UVRD_HELICASE_ATP_BIND"/>
    <property type="match status" value="1"/>
</dbReference>
<comment type="cofactor">
    <cofactor evidence="15">
        <name>Mg(2+)</name>
        <dbReference type="ChEBI" id="CHEBI:18420"/>
    </cofactor>
    <text evidence="15">Binds 1 Mg(2+) ion per subunit.</text>
</comment>
<sequence>MTAVLSAPTFSVDGPLPEGTVVLEASAGTGKTYTIAALATRYVAEGIAGLDRLMLVTFGRDATQELRERVRERLVGTERALAAVLAGAAVPDTDPVVALLAAGDPADVERRRARLAEASASFDAATIATTHQFCMQMLAGLGVAGDNDPEAEFVEHVDDVVTEVVDDFYVRKYANPDAGRPAFTRAEALALARRAVADPQAELEPRDADPRSVAAVRHGFATAVRREVDARKRRLRIYSYDDMLTRLAQALRDPLRGPAARERLRSRFSVVLVDEFQDTDPLQWEILSLAFHSAPGTTLVLIGDPKQAIYAFRGADVHSYLQARAAATERRTLSTNRRSDRALLGALERVFGEATLGDPEIVVHPVDAHHTTSRLTAPRDAPLRLRLVDRDRLDLTGRQLGRAPGARRVVARDVAADLSELLAGSATYDGEPLRPGQVAVLVRTNAQGVLVRDACAQAGVPAVLTGSTSVFTTPAALDWLTLLEAVEQPQRTLRLRAAALTRFVGHTVADLCGPDADRLVDALGADLRGWHTVLAERGVAALAEAVFARYAPARRLLSRPDGERDLTDLRHVGQVVHSAALERHLGPTALTEWLRHRIGEAARDTSAERSRRLESDADAVQIVTVHRSKGLEFPVVYLPFAWDRWVNDTPDPLLYHDTAPGGGPRRLLDVGGSTGPDRPGRTALHQAEEAGEDLRLLYVALTRACSQVVAWWVPATTTAASSLHRVLLGHGGPGAEPATTAKVPGDAVALQYLRERLDGSGAIVETLHDREPVRRPADPDDDQPAVAEFRRSLDTAWRRTSYTALTAAAHAAHRIPLGDEPDEAPAGTPGVLTEPEVEGIRDEPEAAGGPAGPVTTGPRSGAAEPQPGAAGARSAATGPQPGPDPAAVPSPMADLPMGAGFGTLVHAVLEHLDTTVAARGDDALRTELVAHVTAELTRQPADVDPEALADALVPVLRTPLGPLASGRSLADFAPADRLSELDFELPLRGGDTPTGLLTLAGLATAVRNRIGPGDPLHGYADRLDGPDLAGQPLRGYLTGSIDSVLRVDGRYLVVDYKTNWLGPAGPSGREPLTAAHYTADRMAEAMSDAHYPLQALLYAVALHRFLRWRLPDYDPESHLGGVGYLFLRGMCGPATPVTGVPPLAAPCGVFAWRPPAALVEDLSELLDGART</sequence>
<feature type="binding site" evidence="15">
    <location>
        <position position="1055"/>
    </location>
    <ligand>
        <name>Mg(2+)</name>
        <dbReference type="ChEBI" id="CHEBI:18420"/>
    </ligand>
</feature>
<evidence type="ECO:0000259" key="19">
    <source>
        <dbReference type="PROSITE" id="PS51217"/>
    </source>
</evidence>
<dbReference type="InterPro" id="IPR038726">
    <property type="entry name" value="PDDEXK_AddAB-type"/>
</dbReference>
<reference evidence="20 21" key="1">
    <citation type="submission" date="2016-09" db="EMBL/GenBank/DDBJ databases">
        <title>Pseudonocardia autotrophica DSM535, a candidate organism with high potential of specific P450 cytochromes.</title>
        <authorList>
            <person name="Grumaz C."/>
            <person name="Vainshtein Y."/>
            <person name="Kirstahler P."/>
            <person name="Sohn K."/>
        </authorList>
    </citation>
    <scope>NUCLEOTIDE SEQUENCE [LARGE SCALE GENOMIC DNA]</scope>
    <source>
        <strain evidence="20 21">DSM 535</strain>
    </source>
</reference>
<keyword evidence="1 15" id="KW-0540">Nuclease</keyword>
<comment type="domain">
    <text evidence="15">The N-terminal DNA-binding domain is a ssDNA-dependent ATPase and has ATP-dependent 3'-5' helicase function. This domain interacts with RecC.</text>
</comment>
<dbReference type="InterPro" id="IPR000212">
    <property type="entry name" value="DNA_helicase_UvrD/REP"/>
</dbReference>
<gene>
    <name evidence="15 20" type="primary">recB</name>
    <name evidence="20" type="ORF">BG845_01089</name>
</gene>
<dbReference type="Gene3D" id="1.10.486.10">
    <property type="entry name" value="PCRA, domain 4"/>
    <property type="match status" value="1"/>
</dbReference>
<dbReference type="Pfam" id="PF12705">
    <property type="entry name" value="PDDEXK_1"/>
    <property type="match status" value="1"/>
</dbReference>
<dbReference type="CDD" id="cd22352">
    <property type="entry name" value="RecB_C-like"/>
    <property type="match status" value="1"/>
</dbReference>
<evidence type="ECO:0000256" key="16">
    <source>
        <dbReference type="PROSITE-ProRule" id="PRU00560"/>
    </source>
</evidence>